<reference evidence="2 3" key="1">
    <citation type="journal article" date="2019" name="Int. J. Syst. Evol. Microbiol.">
        <title>The Global Catalogue of Microorganisms (GCM) 10K type strain sequencing project: providing services to taxonomists for standard genome sequencing and annotation.</title>
        <authorList>
            <consortium name="The Broad Institute Genomics Platform"/>
            <consortium name="The Broad Institute Genome Sequencing Center for Infectious Disease"/>
            <person name="Wu L."/>
            <person name="Ma J."/>
        </authorList>
    </citation>
    <scope>NUCLEOTIDE SEQUENCE [LARGE SCALE GENOMIC DNA]</scope>
    <source>
        <strain evidence="2 3">JCM 14736</strain>
    </source>
</reference>
<sequence length="538" mass="55030">MPALMPLLRLRIRRDRVQLLLWIIATVLLAYSAQSGVSASYGSLAERKVLLQTVVANPVILLFRGLPSGPDDAAFMLFLILPWLAMMAAFMALFLAVRHTRGDEESGRAELIGATRAGRSAPLTATLIEGAGASVLLGLLVAVVSLALGLAPGGSLVAGAGTAVAGLVFLAVGLCAAQLMRTSRGANALGVWVLLATFLASGIGNALGTPSADLQRIESSWLAWTSPFGWIEQTRPFADDNWAPLAAALGLAVVLVGVAYALHGARDLDGGLVPERPGPAFAPASLGSVWALAWRLTRGSLLGWGIGALLTGALATGLASVVTDMGGKVPAVQQLLQALAKGGSVNQGMIVIFYLVAGVLAACFAVQTVSRARQEEAHGTAELVRSAAVDRVVWLASFVVVALVGVVVILALAVAGSALGALRAGDGSLLGDAVISGAGQAAAAAVFAAVTALVFVVLPRLTIGLGWSLVLVTLMLGLFAPLFGAPDWVVNLSPFAVAPVPEGNGADLRGLVWLLLVLVLAGGAAFALMRRRELEADG</sequence>
<keyword evidence="1" id="KW-1133">Transmembrane helix</keyword>
<feature type="transmembrane region" description="Helical" evidence="1">
    <location>
        <begin position="301"/>
        <end position="322"/>
    </location>
</feature>
<feature type="transmembrane region" description="Helical" evidence="1">
    <location>
        <begin position="465"/>
        <end position="485"/>
    </location>
</feature>
<feature type="transmembrane region" description="Helical" evidence="1">
    <location>
        <begin position="156"/>
        <end position="177"/>
    </location>
</feature>
<keyword evidence="3" id="KW-1185">Reference proteome</keyword>
<name>A0ABN2LI01_9MICO</name>
<organism evidence="2 3">
    <name type="scientific">Leucobacter iarius</name>
    <dbReference type="NCBI Taxonomy" id="333963"/>
    <lineage>
        <taxon>Bacteria</taxon>
        <taxon>Bacillati</taxon>
        <taxon>Actinomycetota</taxon>
        <taxon>Actinomycetes</taxon>
        <taxon>Micrococcales</taxon>
        <taxon>Microbacteriaceae</taxon>
        <taxon>Leucobacter</taxon>
    </lineage>
</organism>
<dbReference type="RefSeq" id="WP_344031539.1">
    <property type="nucleotide sequence ID" value="NZ_BAAAOB010000001.1"/>
</dbReference>
<protein>
    <submittedName>
        <fullName evidence="2">Exporter of polyketide antibiotics</fullName>
    </submittedName>
</protein>
<keyword evidence="1" id="KW-0812">Transmembrane</keyword>
<gene>
    <name evidence="2" type="ORF">GCM10009768_18060</name>
</gene>
<feature type="transmembrane region" description="Helical" evidence="1">
    <location>
        <begin position="73"/>
        <end position="97"/>
    </location>
</feature>
<accession>A0ABN2LI01</accession>
<evidence type="ECO:0000313" key="2">
    <source>
        <dbReference type="EMBL" id="GAA1789382.1"/>
    </source>
</evidence>
<feature type="transmembrane region" description="Helical" evidence="1">
    <location>
        <begin position="242"/>
        <end position="262"/>
    </location>
</feature>
<evidence type="ECO:0000313" key="3">
    <source>
        <dbReference type="Proteomes" id="UP001500851"/>
    </source>
</evidence>
<proteinExistence type="predicted"/>
<dbReference type="EMBL" id="BAAAOB010000001">
    <property type="protein sequence ID" value="GAA1789382.1"/>
    <property type="molecule type" value="Genomic_DNA"/>
</dbReference>
<feature type="transmembrane region" description="Helical" evidence="1">
    <location>
        <begin position="126"/>
        <end position="150"/>
    </location>
</feature>
<dbReference type="Proteomes" id="UP001500851">
    <property type="component" value="Unassembled WGS sequence"/>
</dbReference>
<keyword evidence="1" id="KW-0472">Membrane</keyword>
<feature type="transmembrane region" description="Helical" evidence="1">
    <location>
        <begin position="348"/>
        <end position="366"/>
    </location>
</feature>
<comment type="caution">
    <text evidence="2">The sequence shown here is derived from an EMBL/GenBank/DDBJ whole genome shotgun (WGS) entry which is preliminary data.</text>
</comment>
<feature type="transmembrane region" description="Helical" evidence="1">
    <location>
        <begin position="510"/>
        <end position="529"/>
    </location>
</feature>
<feature type="transmembrane region" description="Helical" evidence="1">
    <location>
        <begin position="392"/>
        <end position="414"/>
    </location>
</feature>
<evidence type="ECO:0000256" key="1">
    <source>
        <dbReference type="SAM" id="Phobius"/>
    </source>
</evidence>
<feature type="transmembrane region" description="Helical" evidence="1">
    <location>
        <begin position="434"/>
        <end position="458"/>
    </location>
</feature>
<feature type="transmembrane region" description="Helical" evidence="1">
    <location>
        <begin position="189"/>
        <end position="208"/>
    </location>
</feature>